<dbReference type="Pfam" id="PF01301">
    <property type="entry name" value="Glyco_hydro_35"/>
    <property type="match status" value="1"/>
</dbReference>
<dbReference type="InterPro" id="IPR019801">
    <property type="entry name" value="Glyco_hydro_35_CS"/>
</dbReference>
<name>A0ABS5L6V4_9ACTN</name>
<proteinExistence type="inferred from homology"/>
<evidence type="ECO:0000259" key="6">
    <source>
        <dbReference type="Pfam" id="PF01301"/>
    </source>
</evidence>
<reference evidence="9 10" key="1">
    <citation type="submission" date="2020-02" db="EMBL/GenBank/DDBJ databases">
        <title>Acidophilic actinobacteria isolated from forest soil.</title>
        <authorList>
            <person name="Golinska P."/>
        </authorList>
    </citation>
    <scope>NUCLEOTIDE SEQUENCE [LARGE SCALE GENOMIC DNA]</scope>
    <source>
        <strain evidence="9 10">NL8</strain>
    </source>
</reference>
<protein>
    <recommendedName>
        <fullName evidence="4">Beta-galactosidase</fullName>
        <ecNumber evidence="4">3.2.1.23</ecNumber>
    </recommendedName>
</protein>
<evidence type="ECO:0000259" key="7">
    <source>
        <dbReference type="Pfam" id="PF21317"/>
    </source>
</evidence>
<accession>A0ABS5L6V4</accession>
<dbReference type="InterPro" id="IPR031330">
    <property type="entry name" value="Gly_Hdrlase_35_cat"/>
</dbReference>
<comment type="caution">
    <text evidence="9">The sequence shown here is derived from an EMBL/GenBank/DDBJ whole genome shotgun (WGS) entry which is preliminary data.</text>
</comment>
<keyword evidence="2 4" id="KW-0378">Hydrolase</keyword>
<evidence type="ECO:0000256" key="5">
    <source>
        <dbReference type="RuleBase" id="RU003679"/>
    </source>
</evidence>
<sequence length="616" mass="67707">MAQERVLTIESIESIESGGRFLRGGLEHRIVSAAIHYFRVHPRLWRDRLERLRAMGCNTIEVYIAWNFHQGEPGPARFDGWRDVAGFVRLADEVGLDVIVRPGPYICAEWDFGGLPAWLLADENVRLRTTDPTYLAAVDAWFDQLIPVLADLQATRGGPIVALQIENEYGSFGADPEYLGHLRKGLIERGVDTLLFTADGPQDLMLAGGSLPDVLATVNFGSHAAEGFAGLRRFRPDDPQVCMEYWNGWFDHFGEGHHTRTPEDAAQTLDQILAAGASVNLYMGHGGTNFGFWAGANHSGLLAGDPGYQPTITSYDYDAPVGEAGELTPKFHLFREVIGRHVELPDAEPPAPLPRAKPQTVTAPRIAALRDHVDLLAPDPVRRPTPEPIEKLGHAFGLVHYRRRLDGPARTHTLRIEGVRDLAQVFADGKLLGMLERDRPEQTLDLQIPDGGLDLEILVEPLGRVNYGPHLADRKGLVGGVRLDHQFQFGWEQRVLPLDDLAGLPTAQNQDPAAGSTAGPVFHRAAVVLPEPADGFLAVPSTARSLVWLNGFLLGRLWNRGPQVTLYAPAPLWRAGENEILVLALEPEPGSQSLEVELRDTPDLGPVATPYTHADY</sequence>
<dbReference type="InterPro" id="IPR026283">
    <property type="entry name" value="B-gal_1-like"/>
</dbReference>
<dbReference type="InterPro" id="IPR001944">
    <property type="entry name" value="Glycoside_Hdrlase_35"/>
</dbReference>
<feature type="domain" description="Beta-galactosidase 1-like first all-beta" evidence="7">
    <location>
        <begin position="387"/>
        <end position="494"/>
    </location>
</feature>
<evidence type="ECO:0000256" key="2">
    <source>
        <dbReference type="ARBA" id="ARBA00022801"/>
    </source>
</evidence>
<dbReference type="PROSITE" id="PS01182">
    <property type="entry name" value="GLYCOSYL_HYDROL_F35"/>
    <property type="match status" value="1"/>
</dbReference>
<dbReference type="SUPFAM" id="SSF49785">
    <property type="entry name" value="Galactose-binding domain-like"/>
    <property type="match status" value="1"/>
</dbReference>
<evidence type="ECO:0000313" key="10">
    <source>
        <dbReference type="Proteomes" id="UP000730482"/>
    </source>
</evidence>
<dbReference type="InterPro" id="IPR048913">
    <property type="entry name" value="BetaGal_gal-bd"/>
</dbReference>
<comment type="similarity">
    <text evidence="1 5">Belongs to the glycosyl hydrolase 35 family.</text>
</comment>
<evidence type="ECO:0000256" key="3">
    <source>
        <dbReference type="ARBA" id="ARBA00023295"/>
    </source>
</evidence>
<gene>
    <name evidence="9" type="ORF">KGQ19_45205</name>
</gene>
<dbReference type="InterPro" id="IPR017853">
    <property type="entry name" value="GH"/>
</dbReference>
<keyword evidence="3 4" id="KW-0326">Glycosidase</keyword>
<dbReference type="Gene3D" id="2.60.120.260">
    <property type="entry name" value="Galactose-binding domain-like"/>
    <property type="match status" value="2"/>
</dbReference>
<organism evidence="9 10">
    <name type="scientific">Catenulispora pinistramenti</name>
    <dbReference type="NCBI Taxonomy" id="2705254"/>
    <lineage>
        <taxon>Bacteria</taxon>
        <taxon>Bacillati</taxon>
        <taxon>Actinomycetota</taxon>
        <taxon>Actinomycetes</taxon>
        <taxon>Catenulisporales</taxon>
        <taxon>Catenulisporaceae</taxon>
        <taxon>Catenulispora</taxon>
    </lineage>
</organism>
<evidence type="ECO:0000313" key="9">
    <source>
        <dbReference type="EMBL" id="MBS2554075.1"/>
    </source>
</evidence>
<feature type="domain" description="Glycoside hydrolase 35 catalytic" evidence="6">
    <location>
        <begin position="21"/>
        <end position="339"/>
    </location>
</feature>
<dbReference type="EC" id="3.2.1.23" evidence="4"/>
<evidence type="ECO:0000256" key="1">
    <source>
        <dbReference type="ARBA" id="ARBA00009809"/>
    </source>
</evidence>
<keyword evidence="10" id="KW-1185">Reference proteome</keyword>
<evidence type="ECO:0000256" key="4">
    <source>
        <dbReference type="RuleBase" id="RU000675"/>
    </source>
</evidence>
<dbReference type="Pfam" id="PF21317">
    <property type="entry name" value="BetaGal_ABD_1"/>
    <property type="match status" value="1"/>
</dbReference>
<dbReference type="Gene3D" id="3.20.20.80">
    <property type="entry name" value="Glycosidases"/>
    <property type="match status" value="1"/>
</dbReference>
<dbReference type="InterPro" id="IPR048912">
    <property type="entry name" value="BetaGal1-like_ABD1"/>
</dbReference>
<dbReference type="EMBL" id="JAAFYZ010000317">
    <property type="protein sequence ID" value="MBS2554075.1"/>
    <property type="molecule type" value="Genomic_DNA"/>
</dbReference>
<comment type="catalytic activity">
    <reaction evidence="4">
        <text>Hydrolysis of terminal non-reducing beta-D-galactose residues in beta-D-galactosides.</text>
        <dbReference type="EC" id="3.2.1.23"/>
    </reaction>
</comment>
<dbReference type="RefSeq" id="WP_212021225.1">
    <property type="nucleotide sequence ID" value="NZ_JAAFYZ010000317.1"/>
</dbReference>
<dbReference type="PRINTS" id="PR00742">
    <property type="entry name" value="GLHYDRLASE35"/>
</dbReference>
<dbReference type="PIRSF" id="PIRSF006336">
    <property type="entry name" value="B-gal"/>
    <property type="match status" value="1"/>
</dbReference>
<feature type="domain" description="Beta-galactosidase galactose-binding" evidence="8">
    <location>
        <begin position="520"/>
        <end position="578"/>
    </location>
</feature>
<dbReference type="SUPFAM" id="SSF51445">
    <property type="entry name" value="(Trans)glycosidases"/>
    <property type="match status" value="1"/>
</dbReference>
<evidence type="ECO:0000259" key="8">
    <source>
        <dbReference type="Pfam" id="PF21467"/>
    </source>
</evidence>
<dbReference type="Proteomes" id="UP000730482">
    <property type="component" value="Unassembled WGS sequence"/>
</dbReference>
<dbReference type="PANTHER" id="PTHR23421">
    <property type="entry name" value="BETA-GALACTOSIDASE RELATED"/>
    <property type="match status" value="1"/>
</dbReference>
<dbReference type="InterPro" id="IPR008979">
    <property type="entry name" value="Galactose-bd-like_sf"/>
</dbReference>
<dbReference type="Pfam" id="PF21467">
    <property type="entry name" value="BetaGal_gal-bd"/>
    <property type="match status" value="1"/>
</dbReference>